<evidence type="ECO:0000256" key="1">
    <source>
        <dbReference type="SAM" id="MobiDB-lite"/>
    </source>
</evidence>
<dbReference type="SUPFAM" id="SSF52949">
    <property type="entry name" value="Macro domain-like"/>
    <property type="match status" value="1"/>
</dbReference>
<dbReference type="InterPro" id="IPR043472">
    <property type="entry name" value="Macro_dom-like"/>
</dbReference>
<dbReference type="PROSITE" id="PS51154">
    <property type="entry name" value="MACRO"/>
    <property type="match status" value="1"/>
</dbReference>
<dbReference type="SMART" id="SM00506">
    <property type="entry name" value="A1pp"/>
    <property type="match status" value="1"/>
</dbReference>
<feature type="domain" description="Macro" evidence="2">
    <location>
        <begin position="1"/>
        <end position="194"/>
    </location>
</feature>
<reference evidence="3 4" key="1">
    <citation type="submission" date="2013-12" db="EMBL/GenBank/DDBJ databases">
        <title>Annotated genome of Streptomyces scopuliridis.</title>
        <authorList>
            <person name="Olson J.B."/>
        </authorList>
    </citation>
    <scope>NUCLEOTIDE SEQUENCE [LARGE SCALE GENOMIC DNA]</scope>
    <source>
        <strain evidence="3 4">RB72</strain>
    </source>
</reference>
<dbReference type="STRING" id="1440053.GCA_000718095_01371"/>
<keyword evidence="4" id="KW-1185">Reference proteome</keyword>
<name>A0A2T7SNB1_9ACTN</name>
<dbReference type="Pfam" id="PF01661">
    <property type="entry name" value="Macro"/>
    <property type="match status" value="1"/>
</dbReference>
<comment type="caution">
    <text evidence="3">The sequence shown here is derived from an EMBL/GenBank/DDBJ whole genome shotgun (WGS) entry which is preliminary data.</text>
</comment>
<dbReference type="PANTHER" id="PTHR11106:SF27">
    <property type="entry name" value="MACRO DOMAIN-CONTAINING PROTEIN"/>
    <property type="match status" value="1"/>
</dbReference>
<protein>
    <recommendedName>
        <fullName evidence="2">Macro domain-containing protein</fullName>
    </recommendedName>
</protein>
<dbReference type="EMBL" id="AZSP01000390">
    <property type="protein sequence ID" value="PVE04380.1"/>
    <property type="molecule type" value="Genomic_DNA"/>
</dbReference>
<feature type="region of interest" description="Disordered" evidence="1">
    <location>
        <begin position="148"/>
        <end position="194"/>
    </location>
</feature>
<evidence type="ECO:0000259" key="2">
    <source>
        <dbReference type="PROSITE" id="PS51154"/>
    </source>
</evidence>
<dbReference type="AlphaFoldDB" id="A0A2T7SNB1"/>
<dbReference type="PANTHER" id="PTHR11106">
    <property type="entry name" value="GANGLIOSIDE INDUCED DIFFERENTIATION ASSOCIATED PROTEIN 2-RELATED"/>
    <property type="match status" value="1"/>
</dbReference>
<dbReference type="Gene3D" id="3.40.220.10">
    <property type="entry name" value="Leucine Aminopeptidase, subunit E, domain 1"/>
    <property type="match status" value="1"/>
</dbReference>
<dbReference type="Proteomes" id="UP000245992">
    <property type="component" value="Unassembled WGS sequence"/>
</dbReference>
<feature type="compositionally biased region" description="Basic residues" evidence="1">
    <location>
        <begin position="176"/>
        <end position="185"/>
    </location>
</feature>
<evidence type="ECO:0000313" key="4">
    <source>
        <dbReference type="Proteomes" id="UP000245992"/>
    </source>
</evidence>
<gene>
    <name evidence="3" type="ORF">Y717_12050</name>
</gene>
<dbReference type="NCBIfam" id="NF001664">
    <property type="entry name" value="PRK00431.1-6"/>
    <property type="match status" value="1"/>
</dbReference>
<proteinExistence type="predicted"/>
<evidence type="ECO:0000313" key="3">
    <source>
        <dbReference type="EMBL" id="PVE04380.1"/>
    </source>
</evidence>
<feature type="compositionally biased region" description="Low complexity" evidence="1">
    <location>
        <begin position="164"/>
        <end position="175"/>
    </location>
</feature>
<accession>A0A2T7SNB1</accession>
<sequence length="194" mass="21075">MTNLTLVLGDLTDQHADALVNAANSWLLGGGGVDGAIHARAGRALTEACRELRESQYGRGLATGQSVATTAGRLQALWVIHTVGPRWDRYDDRSSLLASCYRTSLEVAAELGARTVALPAISTGTHRWPLDDGARIAVRTVRETLASWAESQTGERRGPETGPSRRYGSCSSTSGRTRRSRRRWRPWTGEQCEG</sequence>
<organism evidence="3 4">
    <name type="scientific">Streptomyces scopuliridis RB72</name>
    <dbReference type="NCBI Taxonomy" id="1440053"/>
    <lineage>
        <taxon>Bacteria</taxon>
        <taxon>Bacillati</taxon>
        <taxon>Actinomycetota</taxon>
        <taxon>Actinomycetes</taxon>
        <taxon>Kitasatosporales</taxon>
        <taxon>Streptomycetaceae</taxon>
        <taxon>Streptomyces</taxon>
    </lineage>
</organism>
<dbReference type="InterPro" id="IPR002589">
    <property type="entry name" value="Macro_dom"/>
</dbReference>